<evidence type="ECO:0000313" key="4">
    <source>
        <dbReference type="Proteomes" id="UP001589607"/>
    </source>
</evidence>
<dbReference type="Pfam" id="PF08334">
    <property type="entry name" value="T2SSG"/>
    <property type="match status" value="1"/>
</dbReference>
<dbReference type="Gene3D" id="3.30.700.10">
    <property type="entry name" value="Glycoprotein, Type 4 Pilin"/>
    <property type="match status" value="1"/>
</dbReference>
<protein>
    <submittedName>
        <fullName evidence="3">Type II secretion system protein GspG</fullName>
    </submittedName>
</protein>
<accession>A0ABV5GQL7</accession>
<evidence type="ECO:0000259" key="2">
    <source>
        <dbReference type="Pfam" id="PF08334"/>
    </source>
</evidence>
<dbReference type="RefSeq" id="WP_236455263.1">
    <property type="nucleotide sequence ID" value="NZ_CBCSGE010000004.1"/>
</dbReference>
<evidence type="ECO:0000313" key="3">
    <source>
        <dbReference type="EMBL" id="MFB9097652.1"/>
    </source>
</evidence>
<feature type="transmembrane region" description="Helical" evidence="1">
    <location>
        <begin position="45"/>
        <end position="65"/>
    </location>
</feature>
<dbReference type="InterPro" id="IPR045584">
    <property type="entry name" value="Pilin-like"/>
</dbReference>
<dbReference type="EMBL" id="JBHMEY010000060">
    <property type="protein sequence ID" value="MFB9097652.1"/>
    <property type="molecule type" value="Genomic_DNA"/>
</dbReference>
<evidence type="ECO:0000256" key="1">
    <source>
        <dbReference type="SAM" id="Phobius"/>
    </source>
</evidence>
<keyword evidence="1" id="KW-0812">Transmembrane</keyword>
<reference evidence="3 4" key="1">
    <citation type="submission" date="2024-09" db="EMBL/GenBank/DDBJ databases">
        <authorList>
            <person name="Sun Q."/>
            <person name="Mori K."/>
        </authorList>
    </citation>
    <scope>NUCLEOTIDE SEQUENCE [LARGE SCALE GENOMIC DNA]</scope>
    <source>
        <strain evidence="3 4">CECT 7955</strain>
    </source>
</reference>
<feature type="domain" description="Type II secretion system protein GspG C-terminal" evidence="2">
    <location>
        <begin position="106"/>
        <end position="147"/>
    </location>
</feature>
<dbReference type="InterPro" id="IPR013545">
    <property type="entry name" value="T2SS_protein-GspG_C"/>
</dbReference>
<name>A0ABV5GQL7_9FLAO</name>
<organism evidence="3 4">
    <name type="scientific">Flavobacterium jumunjinense</name>
    <dbReference type="NCBI Taxonomy" id="998845"/>
    <lineage>
        <taxon>Bacteria</taxon>
        <taxon>Pseudomonadati</taxon>
        <taxon>Bacteroidota</taxon>
        <taxon>Flavobacteriia</taxon>
        <taxon>Flavobacteriales</taxon>
        <taxon>Flavobacteriaceae</taxon>
        <taxon>Flavobacterium</taxon>
    </lineage>
</organism>
<proteinExistence type="predicted"/>
<gene>
    <name evidence="3" type="ORF">ACFFVF_14110</name>
</gene>
<keyword evidence="1" id="KW-1133">Transmembrane helix</keyword>
<sequence length="151" mass="17987">MLDIIIDFLLHYLHFDFLKEKKKRREFERANSLPKKTMIHPNVKIYGILLLILSSIFCLIGFYRYNYSNKNDTLDEISKIETLLEKNKEAFGIYPEKLSDIIRNNPLRKDITIDLWGNEYHYEVENNRTKYIIISKGKDGVLNTNDDIKIK</sequence>
<dbReference type="SUPFAM" id="SSF54523">
    <property type="entry name" value="Pili subunits"/>
    <property type="match status" value="1"/>
</dbReference>
<comment type="caution">
    <text evidence="3">The sequence shown here is derived from an EMBL/GenBank/DDBJ whole genome shotgun (WGS) entry which is preliminary data.</text>
</comment>
<keyword evidence="4" id="KW-1185">Reference proteome</keyword>
<dbReference type="Proteomes" id="UP001589607">
    <property type="component" value="Unassembled WGS sequence"/>
</dbReference>
<keyword evidence="1" id="KW-0472">Membrane</keyword>